<dbReference type="AlphaFoldDB" id="B1I1V6"/>
<evidence type="ECO:0000259" key="1">
    <source>
        <dbReference type="Pfam" id="PF00578"/>
    </source>
</evidence>
<dbReference type="EMBL" id="CP000860">
    <property type="protein sequence ID" value="ACA59008.1"/>
    <property type="molecule type" value="Genomic_DNA"/>
</dbReference>
<dbReference type="STRING" id="477974.Daud_0462"/>
<gene>
    <name evidence="2" type="ordered locus">Daud_0462</name>
</gene>
<feature type="domain" description="Alkyl hydroperoxide reductase subunit C/ Thiol specific antioxidant" evidence="1">
    <location>
        <begin position="6"/>
        <end position="76"/>
    </location>
</feature>
<dbReference type="InterPro" id="IPR000866">
    <property type="entry name" value="AhpC/TSA"/>
</dbReference>
<proteinExistence type="predicted"/>
<dbReference type="GO" id="GO:0016491">
    <property type="term" value="F:oxidoreductase activity"/>
    <property type="evidence" value="ECO:0007669"/>
    <property type="project" value="InterPro"/>
</dbReference>
<protein>
    <recommendedName>
        <fullName evidence="1">Alkyl hydroperoxide reductase subunit C/ Thiol specific antioxidant domain-containing protein</fullName>
    </recommendedName>
</protein>
<evidence type="ECO:0000313" key="3">
    <source>
        <dbReference type="Proteomes" id="UP000008544"/>
    </source>
</evidence>
<dbReference type="CDD" id="cd02966">
    <property type="entry name" value="TlpA_like_family"/>
    <property type="match status" value="1"/>
</dbReference>
<keyword evidence="3" id="KW-1185">Reference proteome</keyword>
<dbReference type="SUPFAM" id="SSF52833">
    <property type="entry name" value="Thioredoxin-like"/>
    <property type="match status" value="1"/>
</dbReference>
<dbReference type="InterPro" id="IPR036249">
    <property type="entry name" value="Thioredoxin-like_sf"/>
</dbReference>
<dbReference type="OrthoDB" id="9809733at2"/>
<dbReference type="RefSeq" id="WP_012301597.1">
    <property type="nucleotide sequence ID" value="NC_010424.1"/>
</dbReference>
<reference evidence="2 3" key="2">
    <citation type="journal article" date="2008" name="Science">
        <title>Environmental genomics reveals a single-species ecosystem deep within Earth.</title>
        <authorList>
            <person name="Chivian D."/>
            <person name="Brodie E.L."/>
            <person name="Alm E.J."/>
            <person name="Culley D.E."/>
            <person name="Dehal P.S."/>
            <person name="Desantis T.Z."/>
            <person name="Gihring T.M."/>
            <person name="Lapidus A."/>
            <person name="Lin L.H."/>
            <person name="Lowry S.R."/>
            <person name="Moser D.P."/>
            <person name="Richardson P.M."/>
            <person name="Southam G."/>
            <person name="Wanger G."/>
            <person name="Pratt L.M."/>
            <person name="Andersen G.L."/>
            <person name="Hazen T.C."/>
            <person name="Brockman F.J."/>
            <person name="Arkin A.P."/>
            <person name="Onstott T.C."/>
        </authorList>
    </citation>
    <scope>NUCLEOTIDE SEQUENCE [LARGE SCALE GENOMIC DNA]</scope>
    <source>
        <strain evidence="2 3">MP104C</strain>
    </source>
</reference>
<dbReference type="Gene3D" id="3.40.30.10">
    <property type="entry name" value="Glutaredoxin"/>
    <property type="match status" value="1"/>
</dbReference>
<dbReference type="Pfam" id="PF00578">
    <property type="entry name" value="AhpC-TSA"/>
    <property type="match status" value="1"/>
</dbReference>
<dbReference type="HOGENOM" id="CLU_2329144_0_0_9"/>
<evidence type="ECO:0000313" key="2">
    <source>
        <dbReference type="EMBL" id="ACA59008.1"/>
    </source>
</evidence>
<dbReference type="GO" id="GO:0016209">
    <property type="term" value="F:antioxidant activity"/>
    <property type="evidence" value="ECO:0007669"/>
    <property type="project" value="InterPro"/>
</dbReference>
<reference evidence="3" key="1">
    <citation type="submission" date="2007-10" db="EMBL/GenBank/DDBJ databases">
        <title>Complete sequence of chromosome of Desulforudis audaxviator MP104C.</title>
        <authorList>
            <person name="Copeland A."/>
            <person name="Lucas S."/>
            <person name="Lapidus A."/>
            <person name="Barry K."/>
            <person name="Glavina del Rio T."/>
            <person name="Dalin E."/>
            <person name="Tice H."/>
            <person name="Bruce D."/>
            <person name="Pitluck S."/>
            <person name="Lowry S.R."/>
            <person name="Larimer F."/>
            <person name="Land M.L."/>
            <person name="Hauser L."/>
            <person name="Kyrpides N."/>
            <person name="Ivanova N.N."/>
            <person name="Richardson P."/>
        </authorList>
    </citation>
    <scope>NUCLEOTIDE SEQUENCE [LARGE SCALE GENOMIC DNA]</scope>
    <source>
        <strain evidence="3">MP104C</strain>
    </source>
</reference>
<sequence>MNKVLQLQPYLEEWHARGLDVVLITADREKQLADFIAKHDLKVEVLLDGKREVGRLYRIQGIPVTVYLDREGVVRHSSIGWGPTSLDGTLHLAEELLN</sequence>
<dbReference type="Proteomes" id="UP000008544">
    <property type="component" value="Chromosome"/>
</dbReference>
<accession>B1I1V6</accession>
<name>B1I1V6_DESAP</name>
<dbReference type="KEGG" id="dau:Daud_0462"/>
<organism evidence="2 3">
    <name type="scientific">Desulforudis audaxviator (strain MP104C)</name>
    <dbReference type="NCBI Taxonomy" id="477974"/>
    <lineage>
        <taxon>Bacteria</taxon>
        <taxon>Bacillati</taxon>
        <taxon>Bacillota</taxon>
        <taxon>Clostridia</taxon>
        <taxon>Thermoanaerobacterales</taxon>
        <taxon>Candidatus Desulforudaceae</taxon>
        <taxon>Candidatus Desulforudis</taxon>
    </lineage>
</organism>
<dbReference type="eggNOG" id="COG0526">
    <property type="taxonomic scope" value="Bacteria"/>
</dbReference>